<dbReference type="RefSeq" id="WP_205004105.1">
    <property type="nucleotide sequence ID" value="NZ_JAFBER010000017.1"/>
</dbReference>
<dbReference type="InterPro" id="IPR011701">
    <property type="entry name" value="MFS"/>
</dbReference>
<keyword evidence="5 7" id="KW-1133">Transmembrane helix</keyword>
<comment type="caution">
    <text evidence="9">The sequence shown here is derived from an EMBL/GenBank/DDBJ whole genome shotgun (WGS) entry which is preliminary data.</text>
</comment>
<evidence type="ECO:0000256" key="4">
    <source>
        <dbReference type="ARBA" id="ARBA00022692"/>
    </source>
</evidence>
<evidence type="ECO:0000313" key="10">
    <source>
        <dbReference type="Proteomes" id="UP000808914"/>
    </source>
</evidence>
<dbReference type="Pfam" id="PF07690">
    <property type="entry name" value="MFS_1"/>
    <property type="match status" value="1"/>
</dbReference>
<keyword evidence="10" id="KW-1185">Reference proteome</keyword>
<evidence type="ECO:0000256" key="1">
    <source>
        <dbReference type="ARBA" id="ARBA00004651"/>
    </source>
</evidence>
<evidence type="ECO:0000256" key="3">
    <source>
        <dbReference type="ARBA" id="ARBA00022475"/>
    </source>
</evidence>
<feature type="domain" description="Major facilitator superfamily (MFS) profile" evidence="8">
    <location>
        <begin position="14"/>
        <end position="98"/>
    </location>
</feature>
<dbReference type="Gene3D" id="1.20.1720.10">
    <property type="entry name" value="Multidrug resistance protein D"/>
    <property type="match status" value="1"/>
</dbReference>
<keyword evidence="6 7" id="KW-0472">Membrane</keyword>
<dbReference type="PANTHER" id="PTHR42718">
    <property type="entry name" value="MAJOR FACILITATOR SUPERFAMILY MULTIDRUG TRANSPORTER MFSC"/>
    <property type="match status" value="1"/>
</dbReference>
<dbReference type="InterPro" id="IPR036259">
    <property type="entry name" value="MFS_trans_sf"/>
</dbReference>
<feature type="transmembrane region" description="Helical" evidence="7">
    <location>
        <begin position="12"/>
        <end position="35"/>
    </location>
</feature>
<dbReference type="SUPFAM" id="SSF103473">
    <property type="entry name" value="MFS general substrate transporter"/>
    <property type="match status" value="1"/>
</dbReference>
<keyword evidence="2" id="KW-0813">Transport</keyword>
<evidence type="ECO:0000259" key="8">
    <source>
        <dbReference type="PROSITE" id="PS50850"/>
    </source>
</evidence>
<name>A0ABS2Q1P6_9BACL</name>
<proteinExistence type="predicted"/>
<feature type="transmembrane region" description="Helical" evidence="7">
    <location>
        <begin position="47"/>
        <end position="68"/>
    </location>
</feature>
<evidence type="ECO:0000256" key="2">
    <source>
        <dbReference type="ARBA" id="ARBA00022448"/>
    </source>
</evidence>
<sequence length="98" mass="10960">MKETLKRNISDQMIIFTASIGLFLSTLDTGIINVVLPALVKSFHSPISVMAWTVTLYTLTLTSTIILFGRLSDNIGRLRIYSFLNTHMISAFLSMVSF</sequence>
<reference evidence="9 10" key="1">
    <citation type="submission" date="2021-01" db="EMBL/GenBank/DDBJ databases">
        <title>Genomic Encyclopedia of Type Strains, Phase IV (KMG-IV): sequencing the most valuable type-strain genomes for metagenomic binning, comparative biology and taxonomic classification.</title>
        <authorList>
            <person name="Goeker M."/>
        </authorList>
    </citation>
    <scope>NUCLEOTIDE SEQUENCE [LARGE SCALE GENOMIC DNA]</scope>
    <source>
        <strain evidence="9 10">DSM 28236</strain>
    </source>
</reference>
<dbReference type="Proteomes" id="UP000808914">
    <property type="component" value="Unassembled WGS sequence"/>
</dbReference>
<protein>
    <submittedName>
        <fullName evidence="9">MFS family permease</fullName>
    </submittedName>
</protein>
<keyword evidence="3" id="KW-1003">Cell membrane</keyword>
<evidence type="ECO:0000256" key="6">
    <source>
        <dbReference type="ARBA" id="ARBA00023136"/>
    </source>
</evidence>
<dbReference type="PANTHER" id="PTHR42718:SF46">
    <property type="entry name" value="BLR6921 PROTEIN"/>
    <property type="match status" value="1"/>
</dbReference>
<evidence type="ECO:0000313" key="9">
    <source>
        <dbReference type="EMBL" id="MBM7646214.1"/>
    </source>
</evidence>
<comment type="subcellular location">
    <subcellularLocation>
        <location evidence="1">Cell membrane</location>
        <topology evidence="1">Multi-pass membrane protein</topology>
    </subcellularLocation>
</comment>
<keyword evidence="4 7" id="KW-0812">Transmembrane</keyword>
<evidence type="ECO:0000256" key="7">
    <source>
        <dbReference type="SAM" id="Phobius"/>
    </source>
</evidence>
<dbReference type="InterPro" id="IPR020846">
    <property type="entry name" value="MFS_dom"/>
</dbReference>
<dbReference type="PROSITE" id="PS50850">
    <property type="entry name" value="MFS"/>
    <property type="match status" value="1"/>
</dbReference>
<dbReference type="EMBL" id="JAFBER010000017">
    <property type="protein sequence ID" value="MBM7646214.1"/>
    <property type="molecule type" value="Genomic_DNA"/>
</dbReference>
<evidence type="ECO:0000256" key="5">
    <source>
        <dbReference type="ARBA" id="ARBA00022989"/>
    </source>
</evidence>
<accession>A0ABS2Q1P6</accession>
<gene>
    <name evidence="9" type="ORF">JOD45_002440</name>
</gene>
<organism evidence="9 10">
    <name type="scientific">Scopulibacillus daqui</name>
    <dbReference type="NCBI Taxonomy" id="1469162"/>
    <lineage>
        <taxon>Bacteria</taxon>
        <taxon>Bacillati</taxon>
        <taxon>Bacillota</taxon>
        <taxon>Bacilli</taxon>
        <taxon>Bacillales</taxon>
        <taxon>Sporolactobacillaceae</taxon>
        <taxon>Scopulibacillus</taxon>
    </lineage>
</organism>